<evidence type="ECO:0000259" key="1">
    <source>
        <dbReference type="Pfam" id="PF01575"/>
    </source>
</evidence>
<dbReference type="InterPro" id="IPR002539">
    <property type="entry name" value="MaoC-like_dom"/>
</dbReference>
<dbReference type="PANTHER" id="PTHR43841">
    <property type="entry name" value="3-HYDROXYACYL-THIOESTER DEHYDRATASE HTDX-RELATED"/>
    <property type="match status" value="1"/>
</dbReference>
<dbReference type="CDD" id="cd03441">
    <property type="entry name" value="R_hydratase_like"/>
    <property type="match status" value="1"/>
</dbReference>
<dbReference type="SUPFAM" id="SSF54637">
    <property type="entry name" value="Thioesterase/thiol ester dehydrase-isomerase"/>
    <property type="match status" value="2"/>
</dbReference>
<reference evidence="2" key="1">
    <citation type="submission" date="2022-07" db="EMBL/GenBank/DDBJ databases">
        <authorList>
            <person name="Xamxidin M."/>
        </authorList>
    </citation>
    <scope>NUCLEOTIDE SEQUENCE</scope>
    <source>
        <strain evidence="2">YS8-69</strain>
    </source>
</reference>
<gene>
    <name evidence="2" type="ORF">NSP04_14745</name>
</gene>
<name>A0ABT1XKT7_9BURK</name>
<proteinExistence type="predicted"/>
<dbReference type="EMBL" id="JANKHG010000027">
    <property type="protein sequence ID" value="MCR2747907.1"/>
    <property type="molecule type" value="Genomic_DNA"/>
</dbReference>
<organism evidence="2 3">
    <name type="scientific">Limnobacter parvus</name>
    <dbReference type="NCBI Taxonomy" id="2939690"/>
    <lineage>
        <taxon>Bacteria</taxon>
        <taxon>Pseudomonadati</taxon>
        <taxon>Pseudomonadota</taxon>
        <taxon>Betaproteobacteria</taxon>
        <taxon>Burkholderiales</taxon>
        <taxon>Burkholderiaceae</taxon>
        <taxon>Limnobacter</taxon>
    </lineage>
</organism>
<keyword evidence="3" id="KW-1185">Reference proteome</keyword>
<dbReference type="InterPro" id="IPR029069">
    <property type="entry name" value="HotDog_dom_sf"/>
</dbReference>
<feature type="domain" description="MaoC-like" evidence="1">
    <location>
        <begin position="189"/>
        <end position="267"/>
    </location>
</feature>
<dbReference type="Gene3D" id="3.10.129.10">
    <property type="entry name" value="Hotdog Thioesterase"/>
    <property type="match status" value="1"/>
</dbReference>
<evidence type="ECO:0000313" key="3">
    <source>
        <dbReference type="Proteomes" id="UP001165267"/>
    </source>
</evidence>
<accession>A0ABT1XKT7</accession>
<evidence type="ECO:0000313" key="2">
    <source>
        <dbReference type="EMBL" id="MCR2747907.1"/>
    </source>
</evidence>
<dbReference type="RefSeq" id="WP_257513118.1">
    <property type="nucleotide sequence ID" value="NZ_JANKHG010000027.1"/>
</dbReference>
<dbReference type="PANTHER" id="PTHR43841:SF1">
    <property type="entry name" value="3-HYDROXYACYL-THIOESTER DEHYDRATASE X"/>
    <property type="match status" value="1"/>
</dbReference>
<sequence>MLADYPLKYLALHWPNIRSMGWAAIRNATPITRPGTLPQLPVHHSMHVPALNNELLDQYVAWTGAPANRYSTEMPAHFCSHWAMPMLAKLGSLAPYNLLSLLNQGLRMQIHSPLKRSEAISLRGSLMDVTDDGDKVRIHTRVQASNPKGELAMVIDSYSTVPRSKPAGKSKPAKRDEFEFNTAGHWNAEEDDGLAFAMLTGDFNPIHTIKAVGKRTRFRSCILHGFGQLARTWEVLHNAGHSVADLDVRWIKPLPLPNAGIQVQTSTQKDSEGYTQLRLAAADGTLHMVGRFK</sequence>
<dbReference type="Proteomes" id="UP001165267">
    <property type="component" value="Unassembled WGS sequence"/>
</dbReference>
<protein>
    <submittedName>
        <fullName evidence="2">MaoC family dehydratase</fullName>
    </submittedName>
</protein>
<dbReference type="Pfam" id="PF01575">
    <property type="entry name" value="MaoC_dehydratas"/>
    <property type="match status" value="1"/>
</dbReference>
<comment type="caution">
    <text evidence="2">The sequence shown here is derived from an EMBL/GenBank/DDBJ whole genome shotgun (WGS) entry which is preliminary data.</text>
</comment>